<comment type="caution">
    <text evidence="1">The sequence shown here is derived from an EMBL/GenBank/DDBJ whole genome shotgun (WGS) entry which is preliminary data.</text>
</comment>
<keyword evidence="2" id="KW-1185">Reference proteome</keyword>
<reference evidence="1 2" key="1">
    <citation type="submission" date="2018-02" db="EMBL/GenBank/DDBJ databases">
        <title>Sphingobacterium KA21.</title>
        <authorList>
            <person name="Vasarhelyi B.M."/>
            <person name="Deshmukh S."/>
            <person name="Balint B."/>
            <person name="Kukolya J."/>
        </authorList>
    </citation>
    <scope>NUCLEOTIDE SEQUENCE [LARGE SCALE GENOMIC DNA]</scope>
    <source>
        <strain evidence="1 2">Ka21</strain>
    </source>
</reference>
<sequence length="107" mass="12616">MENLLQILIEQQKKNIKLTKKQNNLIAKLVSMKIPVDKEMLKKMLMDNMDLKELFKSGNTKFFQMKKLFKTYELNSTDFYLADEVLETIKKHRMATKDNSQTNNDGP</sequence>
<name>A0ABR9TC83_9SPHI</name>
<evidence type="ECO:0000313" key="2">
    <source>
        <dbReference type="Proteomes" id="UP000618319"/>
    </source>
</evidence>
<proteinExistence type="predicted"/>
<organism evidence="1 2">
    <name type="scientific">Sphingobacterium pedocola</name>
    <dbReference type="NCBI Taxonomy" id="2082722"/>
    <lineage>
        <taxon>Bacteria</taxon>
        <taxon>Pseudomonadati</taxon>
        <taxon>Bacteroidota</taxon>
        <taxon>Sphingobacteriia</taxon>
        <taxon>Sphingobacteriales</taxon>
        <taxon>Sphingobacteriaceae</taxon>
        <taxon>Sphingobacterium</taxon>
    </lineage>
</organism>
<evidence type="ECO:0000313" key="1">
    <source>
        <dbReference type="EMBL" id="MBE8722970.1"/>
    </source>
</evidence>
<protein>
    <submittedName>
        <fullName evidence="1">Uncharacterized protein</fullName>
    </submittedName>
</protein>
<accession>A0ABR9TC83</accession>
<dbReference type="EMBL" id="PSKQ01000026">
    <property type="protein sequence ID" value="MBE8722970.1"/>
    <property type="molecule type" value="Genomic_DNA"/>
</dbReference>
<dbReference type="RefSeq" id="WP_196941124.1">
    <property type="nucleotide sequence ID" value="NZ_MU158693.1"/>
</dbReference>
<gene>
    <name evidence="1" type="ORF">C4F40_19805</name>
</gene>
<dbReference type="Proteomes" id="UP000618319">
    <property type="component" value="Unassembled WGS sequence"/>
</dbReference>